<dbReference type="InterPro" id="IPR008501">
    <property type="entry name" value="THOC7/Mft1"/>
</dbReference>
<evidence type="ECO:0000256" key="4">
    <source>
        <dbReference type="SAM" id="MobiDB-lite"/>
    </source>
</evidence>
<accession>A0A0F7SP00</accession>
<feature type="compositionally biased region" description="Low complexity" evidence="4">
    <location>
        <begin position="486"/>
        <end position="497"/>
    </location>
</feature>
<feature type="compositionally biased region" description="Low complexity" evidence="4">
    <location>
        <begin position="380"/>
        <end position="403"/>
    </location>
</feature>
<feature type="compositionally biased region" description="Polar residues" evidence="4">
    <location>
        <begin position="414"/>
        <end position="431"/>
    </location>
</feature>
<proteinExistence type="predicted"/>
<name>A0A0F7SP00_PHARH</name>
<dbReference type="EMBL" id="LN483345">
    <property type="protein sequence ID" value="CDZ98732.1"/>
    <property type="molecule type" value="Genomic_DNA"/>
</dbReference>
<reference evidence="5" key="1">
    <citation type="submission" date="2014-08" db="EMBL/GenBank/DDBJ databases">
        <authorList>
            <person name="Sharma Rahul"/>
            <person name="Thines Marco"/>
        </authorList>
    </citation>
    <scope>NUCLEOTIDE SEQUENCE</scope>
</reference>
<evidence type="ECO:0000256" key="2">
    <source>
        <dbReference type="ARBA" id="ARBA00023242"/>
    </source>
</evidence>
<evidence type="ECO:0000256" key="3">
    <source>
        <dbReference type="SAM" id="Coils"/>
    </source>
</evidence>
<dbReference type="GO" id="GO:0000445">
    <property type="term" value="C:THO complex part of transcription export complex"/>
    <property type="evidence" value="ECO:0007669"/>
    <property type="project" value="InterPro"/>
</dbReference>
<feature type="region of interest" description="Disordered" evidence="4">
    <location>
        <begin position="241"/>
        <end position="334"/>
    </location>
</feature>
<evidence type="ECO:0000256" key="1">
    <source>
        <dbReference type="ARBA" id="ARBA00004123"/>
    </source>
</evidence>
<sequence>MEASISTLPPIKLKPLTVAQEDRIIESRLSNDERGIRKTLKNILTLERRSNQSTIEKDVDMEASSSENPAAKLRGTLSVEDKNTEAYSVFNVELKNLELHVKKAGIVGRMEAKMRETYAAKGKEIERKRPQHTLEIASLRERLQSAEEERKQKMEYDDVAQKILAVGKRNDLETAIQERQESLASLIAQRQAVLRSLRLRSIALGKVLQDLTQVEEVAPETKGPEDDEVDTEVLEAEKMLVEDAPKGDASDIALNDGEDQEEEDDDGTGKRREVERLPSPTADDIQMVEDVLPSEEPQETGESNSQSNPSNLVLNPSSPVSSALSNSLVSSPGVPSIADPSFAATSVYNTEISPSLTPSPSPSQLEDDFETSETTRIVPTSPTNSNISVTSTSSSTIIMISNSQLRTTRAPRINNPSSSAETEPTVSGTETQARRTKLNTPSVDQLASADLSIKNDIEDAEPELVQPEQEEPQLFTSSGRPKRRSLAASADVSSLSAPQTKKAKTRR</sequence>
<organism evidence="5">
    <name type="scientific">Phaffia rhodozyma</name>
    <name type="common">Yeast</name>
    <name type="synonym">Xanthophyllomyces dendrorhous</name>
    <dbReference type="NCBI Taxonomy" id="264483"/>
    <lineage>
        <taxon>Eukaryota</taxon>
        <taxon>Fungi</taxon>
        <taxon>Dikarya</taxon>
        <taxon>Basidiomycota</taxon>
        <taxon>Agaricomycotina</taxon>
        <taxon>Tremellomycetes</taxon>
        <taxon>Cystofilobasidiales</taxon>
        <taxon>Mrakiaceae</taxon>
        <taxon>Phaffia</taxon>
    </lineage>
</organism>
<comment type="subcellular location">
    <subcellularLocation>
        <location evidence="1">Nucleus</location>
    </subcellularLocation>
</comment>
<feature type="compositionally biased region" description="Low complexity" evidence="4">
    <location>
        <begin position="303"/>
        <end position="332"/>
    </location>
</feature>
<feature type="compositionally biased region" description="Basic and acidic residues" evidence="4">
    <location>
        <begin position="267"/>
        <end position="276"/>
    </location>
</feature>
<protein>
    <submittedName>
        <fullName evidence="5">THO complex subunit 7/Mft1</fullName>
    </submittedName>
</protein>
<dbReference type="GO" id="GO:0006397">
    <property type="term" value="P:mRNA processing"/>
    <property type="evidence" value="ECO:0007669"/>
    <property type="project" value="InterPro"/>
</dbReference>
<feature type="compositionally biased region" description="Acidic residues" evidence="4">
    <location>
        <begin position="256"/>
        <end position="266"/>
    </location>
</feature>
<keyword evidence="3" id="KW-0175">Coiled coil</keyword>
<keyword evidence="2" id="KW-0539">Nucleus</keyword>
<dbReference type="AlphaFoldDB" id="A0A0F7SP00"/>
<feature type="coiled-coil region" evidence="3">
    <location>
        <begin position="129"/>
        <end position="189"/>
    </location>
</feature>
<dbReference type="Pfam" id="PF05615">
    <property type="entry name" value="THOC7"/>
    <property type="match status" value="1"/>
</dbReference>
<feature type="region of interest" description="Disordered" evidence="4">
    <location>
        <begin position="352"/>
        <end position="507"/>
    </location>
</feature>
<evidence type="ECO:0000313" key="5">
    <source>
        <dbReference type="EMBL" id="CDZ98732.1"/>
    </source>
</evidence>